<sequence>MERFPGFTPAKLEPTQRVGSCVAKSNVLNFKFATNMGKSQKFPPITVDFLNVRQNKVSHHHDEMDTLFFHEVQKIALLSVLGCLHNDKFFFIHKSILKRNRITMVTAQPKCVGHNVNCAMNDTTA</sequence>
<dbReference type="EMBL" id="KC752321">
    <property type="protein sequence ID" value="AGQ20227.1"/>
    <property type="molecule type" value="Genomic_DNA"/>
</dbReference>
<protein>
    <submittedName>
        <fullName evidence="1">AsIV-cont00115-ORF2</fullName>
    </submittedName>
</protein>
<name>S5DYZ6_9VIRU</name>
<evidence type="ECO:0000313" key="1">
    <source>
        <dbReference type="EMBL" id="AGQ20227.1"/>
    </source>
</evidence>
<reference evidence="1" key="1">
    <citation type="journal article" date="2013" name="J. Gen. Virol.">
        <title>Ultrastructural and genomic characterization of a second banchine polydnavirus confirms the existence of shared features within this ichnovirus lineage.</title>
        <authorList>
            <person name="Djoumad A."/>
            <person name="Stoltz D."/>
            <person name="Beliveau C."/>
            <person name="Boyle B."/>
            <person name="Kuhn L."/>
            <person name="Cusson M."/>
        </authorList>
    </citation>
    <scope>NUCLEOTIDE SEQUENCE</scope>
</reference>
<proteinExistence type="predicted"/>
<accession>S5DYZ6</accession>
<organism evidence="1">
    <name type="scientific">Apophua simplicipes ichnovirus</name>
    <dbReference type="NCBI Taxonomy" id="1329648"/>
    <lineage>
        <taxon>Viruses</taxon>
        <taxon>Viruses incertae sedis</taxon>
        <taxon>Polydnaviriformidae</taxon>
        <taxon>Ichnoviriform</taxon>
    </lineage>
</organism>